<dbReference type="InterPro" id="IPR052931">
    <property type="entry name" value="Prophage_regulatory_activator"/>
</dbReference>
<dbReference type="Gene3D" id="1.10.238.160">
    <property type="match status" value="1"/>
</dbReference>
<dbReference type="InterPro" id="IPR010260">
    <property type="entry name" value="AlpA"/>
</dbReference>
<organism evidence="1 2">
    <name type="scientific">Sphingomonas abaci</name>
    <dbReference type="NCBI Taxonomy" id="237611"/>
    <lineage>
        <taxon>Bacteria</taxon>
        <taxon>Pseudomonadati</taxon>
        <taxon>Pseudomonadota</taxon>
        <taxon>Alphaproteobacteria</taxon>
        <taxon>Sphingomonadales</taxon>
        <taxon>Sphingomonadaceae</taxon>
        <taxon>Sphingomonas</taxon>
    </lineage>
</organism>
<proteinExistence type="predicted"/>
<dbReference type="EMBL" id="JACHNY010000004">
    <property type="protein sequence ID" value="MBB4617977.1"/>
    <property type="molecule type" value="Genomic_DNA"/>
</dbReference>
<evidence type="ECO:0000313" key="2">
    <source>
        <dbReference type="Proteomes" id="UP000574769"/>
    </source>
</evidence>
<accession>A0A7W7AJ41</accession>
<protein>
    <submittedName>
        <fullName evidence="1">Prophage regulatory protein</fullName>
    </submittedName>
</protein>
<evidence type="ECO:0000313" key="1">
    <source>
        <dbReference type="EMBL" id="MBB4617977.1"/>
    </source>
</evidence>
<reference evidence="1 2" key="1">
    <citation type="submission" date="2020-08" db="EMBL/GenBank/DDBJ databases">
        <title>Genomic Encyclopedia of Type Strains, Phase IV (KMG-IV): sequencing the most valuable type-strain genomes for metagenomic binning, comparative biology and taxonomic classification.</title>
        <authorList>
            <person name="Goeker M."/>
        </authorList>
    </citation>
    <scope>NUCLEOTIDE SEQUENCE [LARGE SCALE GENOMIC DNA]</scope>
    <source>
        <strain evidence="1 2">DSM 15867</strain>
    </source>
</reference>
<gene>
    <name evidence="1" type="ORF">GGQ96_002113</name>
</gene>
<dbReference type="Pfam" id="PF05930">
    <property type="entry name" value="Phage_AlpA"/>
    <property type="match status" value="1"/>
</dbReference>
<comment type="caution">
    <text evidence="1">The sequence shown here is derived from an EMBL/GenBank/DDBJ whole genome shotgun (WGS) entry which is preliminary data.</text>
</comment>
<keyword evidence="2" id="KW-1185">Reference proteome</keyword>
<dbReference type="PANTHER" id="PTHR36154:SF1">
    <property type="entry name" value="DNA-BINDING TRANSCRIPTIONAL ACTIVATOR ALPA"/>
    <property type="match status" value="1"/>
</dbReference>
<dbReference type="PANTHER" id="PTHR36154">
    <property type="entry name" value="DNA-BINDING TRANSCRIPTIONAL ACTIVATOR ALPA"/>
    <property type="match status" value="1"/>
</dbReference>
<dbReference type="AlphaFoldDB" id="A0A7W7AJ41"/>
<dbReference type="Proteomes" id="UP000574769">
    <property type="component" value="Unassembled WGS sequence"/>
</dbReference>
<dbReference type="RefSeq" id="WP_184114376.1">
    <property type="nucleotide sequence ID" value="NZ_JACHNY010000004.1"/>
</dbReference>
<name>A0A7W7AJ41_9SPHN</name>
<sequence>MTAVAKAKKITLEKAKQVGCPASAGRFLRLSDVMATTGLGRSTLYRMIANETFPRQHQLTARSIGWWEKDVADWLQRQRNGCPQA</sequence>